<feature type="transmembrane region" description="Helical" evidence="7">
    <location>
        <begin position="149"/>
        <end position="170"/>
    </location>
</feature>
<dbReference type="KEGG" id="nsm:JO391_01635"/>
<dbReference type="GO" id="GO:0015086">
    <property type="term" value="F:cadmium ion transmembrane transporter activity"/>
    <property type="evidence" value="ECO:0007669"/>
    <property type="project" value="TreeGrafter"/>
</dbReference>
<reference evidence="8" key="1">
    <citation type="submission" date="2021-02" db="EMBL/GenBank/DDBJ databases">
        <title>Rhodobacter shimadae sp. nov., an aerobic anoxygenic phototrophic bacterium isolated from a hot spring.</title>
        <authorList>
            <person name="Muramatsu S."/>
            <person name="Haruta S."/>
            <person name="Hirose S."/>
            <person name="Hanada S."/>
        </authorList>
    </citation>
    <scope>NUCLEOTIDE SEQUENCE</scope>
    <source>
        <strain evidence="8">N10</strain>
    </source>
</reference>
<proteinExistence type="inferred from homology"/>
<keyword evidence="3 7" id="KW-0812">Transmembrane</keyword>
<evidence type="ECO:0000256" key="5">
    <source>
        <dbReference type="ARBA" id="ARBA00022989"/>
    </source>
</evidence>
<evidence type="ECO:0000256" key="3">
    <source>
        <dbReference type="ARBA" id="ARBA00022692"/>
    </source>
</evidence>
<feature type="transmembrane region" description="Helical" evidence="7">
    <location>
        <begin position="177"/>
        <end position="199"/>
    </location>
</feature>
<name>A0A8G0ZVP7_9RHOB</name>
<dbReference type="PRINTS" id="PR00447">
    <property type="entry name" value="NATRESASSCMP"/>
</dbReference>
<dbReference type="NCBIfam" id="NF001923">
    <property type="entry name" value="PRK00701.1"/>
    <property type="match status" value="1"/>
</dbReference>
<dbReference type="GO" id="GO:0034755">
    <property type="term" value="P:iron ion transmembrane transport"/>
    <property type="evidence" value="ECO:0007669"/>
    <property type="project" value="TreeGrafter"/>
</dbReference>
<feature type="transmembrane region" description="Helical" evidence="7">
    <location>
        <begin position="418"/>
        <end position="440"/>
    </location>
</feature>
<dbReference type="Pfam" id="PF01566">
    <property type="entry name" value="Nramp"/>
    <property type="match status" value="1"/>
</dbReference>
<protein>
    <recommendedName>
        <fullName evidence="7">Divalent metal cation transporter MntH</fullName>
    </recommendedName>
</protein>
<evidence type="ECO:0000313" key="9">
    <source>
        <dbReference type="Proteomes" id="UP000826300"/>
    </source>
</evidence>
<dbReference type="NCBIfam" id="NF037982">
    <property type="entry name" value="Nramp_1"/>
    <property type="match status" value="1"/>
</dbReference>
<dbReference type="AlphaFoldDB" id="A0A8G0ZVP7"/>
<feature type="transmembrane region" description="Helical" evidence="7">
    <location>
        <begin position="386"/>
        <end position="406"/>
    </location>
</feature>
<comment type="function">
    <text evidence="7">H(+)-stimulated, divalent metal cation uptake system.</text>
</comment>
<evidence type="ECO:0000256" key="4">
    <source>
        <dbReference type="ARBA" id="ARBA00022847"/>
    </source>
</evidence>
<accession>A0A8G0ZVP7</accession>
<organism evidence="8 9">
    <name type="scientific">Neotabrizicola shimadae</name>
    <dbReference type="NCBI Taxonomy" id="2807096"/>
    <lineage>
        <taxon>Bacteria</taxon>
        <taxon>Pseudomonadati</taxon>
        <taxon>Pseudomonadota</taxon>
        <taxon>Alphaproteobacteria</taxon>
        <taxon>Rhodobacterales</taxon>
        <taxon>Paracoccaceae</taxon>
        <taxon>Neotabrizicola</taxon>
    </lineage>
</organism>
<dbReference type="GO" id="GO:0005886">
    <property type="term" value="C:plasma membrane"/>
    <property type="evidence" value="ECO:0007669"/>
    <property type="project" value="UniProtKB-SubCell"/>
</dbReference>
<feature type="transmembrane region" description="Helical" evidence="7">
    <location>
        <begin position="263"/>
        <end position="290"/>
    </location>
</feature>
<feature type="transmembrane region" description="Helical" evidence="7">
    <location>
        <begin position="73"/>
        <end position="96"/>
    </location>
</feature>
<gene>
    <name evidence="7" type="primary">mntH</name>
    <name evidence="8" type="ORF">JO391_01635</name>
</gene>
<dbReference type="GO" id="GO:0015293">
    <property type="term" value="F:symporter activity"/>
    <property type="evidence" value="ECO:0007669"/>
    <property type="project" value="UniProtKB-UniRule"/>
</dbReference>
<keyword evidence="4 7" id="KW-0769">Symport</keyword>
<keyword evidence="7" id="KW-0406">Ion transport</keyword>
<dbReference type="PANTHER" id="PTHR11706:SF33">
    <property type="entry name" value="NATURAL RESISTANCE-ASSOCIATED MACROPHAGE PROTEIN 2"/>
    <property type="match status" value="1"/>
</dbReference>
<keyword evidence="9" id="KW-1185">Reference proteome</keyword>
<keyword evidence="5 7" id="KW-1133">Transmembrane helix</keyword>
<evidence type="ECO:0000256" key="6">
    <source>
        <dbReference type="ARBA" id="ARBA00023136"/>
    </source>
</evidence>
<dbReference type="InterPro" id="IPR001046">
    <property type="entry name" value="NRAMP_fam"/>
</dbReference>
<feature type="transmembrane region" description="Helical" evidence="7">
    <location>
        <begin position="361"/>
        <end position="380"/>
    </location>
</feature>
<evidence type="ECO:0000313" key="8">
    <source>
        <dbReference type="EMBL" id="QYZ70265.1"/>
    </source>
</evidence>
<comment type="subcellular location">
    <subcellularLocation>
        <location evidence="7">Cell membrane</location>
        <topology evidence="7">Multi-pass membrane protein</topology>
    </subcellularLocation>
    <subcellularLocation>
        <location evidence="1">Membrane</location>
        <topology evidence="1">Multi-pass membrane protein</topology>
    </subcellularLocation>
</comment>
<feature type="transmembrane region" description="Helical" evidence="7">
    <location>
        <begin position="117"/>
        <end position="143"/>
    </location>
</feature>
<comment type="similarity">
    <text evidence="7">Belongs to the NRAMP family.</text>
</comment>
<evidence type="ECO:0000256" key="1">
    <source>
        <dbReference type="ARBA" id="ARBA00004141"/>
    </source>
</evidence>
<dbReference type="GO" id="GO:0005384">
    <property type="term" value="F:manganese ion transmembrane transporter activity"/>
    <property type="evidence" value="ECO:0007669"/>
    <property type="project" value="TreeGrafter"/>
</dbReference>
<keyword evidence="7" id="KW-1003">Cell membrane</keyword>
<dbReference type="RefSeq" id="WP_220662481.1">
    <property type="nucleotide sequence ID" value="NZ_CP069370.1"/>
</dbReference>
<keyword evidence="2 7" id="KW-0813">Transport</keyword>
<sequence length="450" mass="47620">MSPLQPSETEPDAANGWRQARGTAPLSEVHRSVPVPKGGWRKVLAFLGPGYMVAVGYMDPGNWATSLAGGSQFGYTLLTVALISNIMAIVLQSLSARLAVASGRDLAQACRDAYPKWVAVPLWILAELAIVATDIAEVIGTAIGLNLLFGIPLELGVLITALDVFLILWLQNRGFRWLEAFVIVLLGVIAVAFIIQIAMADPDWRAVIVGFAPTVEIVRNPEMLYLALGILGATVMPHNLYLHSAIVQTRAWGDSLPERREALKLATLDSTIALMFALCINASILILAAASFHASGQTGVAELGEAHVLIGPLLGSTAAPALFAIALLACGLNSTVTATLAGQIVMEGFLQMRLTPVVRRMITRGLAIIPAAAVTILYGSQGTAELLILTQVVLSLQLSFAVIPLVSFTTNRAKMGALVAPIWLAGLAWVIAAAIVVLNVKLLVDFFGLG</sequence>
<dbReference type="PANTHER" id="PTHR11706">
    <property type="entry name" value="SOLUTE CARRIER PROTEIN FAMILY 11 MEMBER"/>
    <property type="match status" value="1"/>
</dbReference>
<dbReference type="Proteomes" id="UP000826300">
    <property type="component" value="Chromosome"/>
</dbReference>
<dbReference type="GO" id="GO:0046872">
    <property type="term" value="F:metal ion binding"/>
    <property type="evidence" value="ECO:0007669"/>
    <property type="project" value="UniProtKB-UniRule"/>
</dbReference>
<dbReference type="EMBL" id="CP069370">
    <property type="protein sequence ID" value="QYZ70265.1"/>
    <property type="molecule type" value="Genomic_DNA"/>
</dbReference>
<dbReference type="NCBIfam" id="TIGR01197">
    <property type="entry name" value="nramp"/>
    <property type="match status" value="1"/>
</dbReference>
<evidence type="ECO:0000256" key="2">
    <source>
        <dbReference type="ARBA" id="ARBA00022448"/>
    </source>
</evidence>
<feature type="transmembrane region" description="Helical" evidence="7">
    <location>
        <begin position="223"/>
        <end position="242"/>
    </location>
</feature>
<dbReference type="HAMAP" id="MF_00221">
    <property type="entry name" value="NRAMP"/>
    <property type="match status" value="1"/>
</dbReference>
<keyword evidence="6 7" id="KW-0472">Membrane</keyword>
<evidence type="ECO:0000256" key="7">
    <source>
        <dbReference type="HAMAP-Rule" id="MF_00221"/>
    </source>
</evidence>